<evidence type="ECO:0000256" key="1">
    <source>
        <dbReference type="ARBA" id="ARBA00007913"/>
    </source>
</evidence>
<proteinExistence type="inferred from homology"/>
<keyword evidence="4" id="KW-0347">Helicase</keyword>
<evidence type="ECO:0000259" key="7">
    <source>
        <dbReference type="SMART" id="SM00382"/>
    </source>
</evidence>
<dbReference type="GeneID" id="93865010"/>
<evidence type="ECO:0000256" key="5">
    <source>
        <dbReference type="ARBA" id="ARBA00022840"/>
    </source>
</evidence>
<dbReference type="HOGENOM" id="CLU_016004_0_0_9"/>
<gene>
    <name evidence="8" type="ordered locus">Tthe_2186</name>
</gene>
<dbReference type="CDD" id="cd18808">
    <property type="entry name" value="SF1_C_Upf1"/>
    <property type="match status" value="1"/>
</dbReference>
<dbReference type="GO" id="GO:0005694">
    <property type="term" value="C:chromosome"/>
    <property type="evidence" value="ECO:0007669"/>
    <property type="project" value="InterPro"/>
</dbReference>
<protein>
    <submittedName>
        <fullName evidence="8">DNA topoisomerase type IA zn finger domain protein</fullName>
    </submittedName>
</protein>
<keyword evidence="9" id="KW-1185">Reference proteome</keyword>
<dbReference type="eggNOG" id="COG0497">
    <property type="taxonomic scope" value="Bacteria"/>
</dbReference>
<feature type="domain" description="AAA+ ATPase" evidence="7">
    <location>
        <begin position="169"/>
        <end position="491"/>
    </location>
</feature>
<dbReference type="eggNOG" id="COG0551">
    <property type="taxonomic scope" value="Bacteria"/>
</dbReference>
<dbReference type="InterPro" id="IPR050534">
    <property type="entry name" value="Coronavir_polyprotein_1ab"/>
</dbReference>
<evidence type="ECO:0000313" key="9">
    <source>
        <dbReference type="Proteomes" id="UP000001626"/>
    </source>
</evidence>
<evidence type="ECO:0000313" key="8">
    <source>
        <dbReference type="EMBL" id="ADL69663.1"/>
    </source>
</evidence>
<keyword evidence="5" id="KW-0067">ATP-binding</keyword>
<dbReference type="Gene3D" id="3.40.50.300">
    <property type="entry name" value="P-loop containing nucleotide triphosphate hydrolases"/>
    <property type="match status" value="2"/>
</dbReference>
<dbReference type="InterPro" id="IPR041677">
    <property type="entry name" value="DNA2/NAM7_AAA_11"/>
</dbReference>
<dbReference type="STRING" id="580327.Tthe_2186"/>
<dbReference type="Pfam" id="PF13086">
    <property type="entry name" value="AAA_11"/>
    <property type="match status" value="1"/>
</dbReference>
<dbReference type="GO" id="GO:0005524">
    <property type="term" value="F:ATP binding"/>
    <property type="evidence" value="ECO:0007669"/>
    <property type="project" value="UniProtKB-KW"/>
</dbReference>
<dbReference type="KEGG" id="ttm:Tthe_2186"/>
<feature type="coiled-coil region" evidence="6">
    <location>
        <begin position="271"/>
        <end position="398"/>
    </location>
</feature>
<dbReference type="GO" id="GO:0003677">
    <property type="term" value="F:DNA binding"/>
    <property type="evidence" value="ECO:0007669"/>
    <property type="project" value="InterPro"/>
</dbReference>
<dbReference type="SUPFAM" id="SSF57783">
    <property type="entry name" value="Zinc beta-ribbon"/>
    <property type="match status" value="1"/>
</dbReference>
<dbReference type="InterPro" id="IPR027417">
    <property type="entry name" value="P-loop_NTPase"/>
</dbReference>
<evidence type="ECO:0000256" key="2">
    <source>
        <dbReference type="ARBA" id="ARBA00022741"/>
    </source>
</evidence>
<dbReference type="EMBL" id="CP002171">
    <property type="protein sequence ID" value="ADL69663.1"/>
    <property type="molecule type" value="Genomic_DNA"/>
</dbReference>
<dbReference type="Gene3D" id="3.30.65.10">
    <property type="entry name" value="Bacterial Topoisomerase I, domain 1"/>
    <property type="match status" value="1"/>
</dbReference>
<accession>D9TRY4</accession>
<dbReference type="GO" id="GO:0016787">
    <property type="term" value="F:hydrolase activity"/>
    <property type="evidence" value="ECO:0007669"/>
    <property type="project" value="UniProtKB-KW"/>
</dbReference>
<reference evidence="8 9" key="1">
    <citation type="submission" date="2010-08" db="EMBL/GenBank/DDBJ databases">
        <title>Complete sequence of Thermoanaerobacterium thermosaccharolyticum DSM 571.</title>
        <authorList>
            <consortium name="US DOE Joint Genome Institute"/>
            <person name="Lucas S."/>
            <person name="Copeland A."/>
            <person name="Lapidus A."/>
            <person name="Cheng J.-F."/>
            <person name="Bruce D."/>
            <person name="Goodwin L."/>
            <person name="Pitluck S."/>
            <person name="Teshima H."/>
            <person name="Detter J.C."/>
            <person name="Han C."/>
            <person name="Tapia R."/>
            <person name="Land M."/>
            <person name="Hauser L."/>
            <person name="Chang Y.-J."/>
            <person name="Jeffries C."/>
            <person name="Kyrpides N."/>
            <person name="Ivanova N."/>
            <person name="Mikhailova N."/>
            <person name="Hemme C.L."/>
            <person name="Woyke T."/>
        </authorList>
    </citation>
    <scope>NUCLEOTIDE SEQUENCE [LARGE SCALE GENOMIC DNA]</scope>
    <source>
        <strain evidence="9">ATCC 7956 / DSM 571 / NCIMB 9385 / NCA 3814 / NCTC 13789 / WDCM 00135 / 2032</strain>
    </source>
</reference>
<keyword evidence="2" id="KW-0547">Nucleotide-binding</keyword>
<sequence length="905" mass="104182">MLSNEIKTTIDLFIYAIEEEIKAQKRENAISAIKIYDGKYVSRGGIGYIYTFSFDNEFYNIEEIKAKMMINGQNFPAEILSVYGSQIEISILEFIGEKVSEALIDFRLWYLLEILKNRYKNYDEILMENDFKLSNMIFKGWCDSKDNNVKIAKGDLNEAQINAVKKSLTKNLNIIWGPPGTGKTRTLAKLIKEHLKLKRRVLLLSFSNNAVDEAMKYAMKDLKQLNLYEEGKILRYGYPQSKFVDYYKKNYENILIDNILGSKYTSLMNEKELLNKKKSSLVNTIEDLKRKISEHYNKIDDLSDERNRLELSLNVLSMHLKEHHEISNSNEDIEKLEETIKRKKEDFIIVDKQLNDAKSKENEILALKEELKGLENSVYKVDEDINKIENEISEKRNKILSRARFIATTVAKTFCDDILANEKFDVLIVDEISMISLPYLYWVISRCKVDAFVTLAGDFLQLPPICMTDDEIAKNIMGKNIFNHLDIDKVDNSINSSLVCLLDTQYRMVQDISSIPNKFYYKGYLKDDNSVLNRCDQNKSDSIIMIDTSDINPICYHIASGSRFNIYNAFVSIKIAESILNKNDEWQVGIITPYSAQARLINKMMRENNMSKKIIASTVHSFQGGECDAIIFDSSDSTGLVLSPLLNDEYTDSDADLLLNVALTRAKTCFYFIGNIPYLLSGLSNNSLIKRVILYISQNSTTVKSREVLKECKAENFTIYNGNDLSNVDKRDFKQDILHDIDNANERIIIVCPQISEKVICKFYEPFSKMTENGVNITIYTNPTFKYKNRNAKDVIEEIRNKNIKVIEREKLNINMYIIDSIIWAGNINIFYGVPNKINMIRYKNQLAVEEIIKYLELNKSNGIGDVVDKRCPKCGNPMIIRKGKYSIFLGCSNYPICKCAVGLK</sequence>
<dbReference type="PANTHER" id="PTHR43788">
    <property type="entry name" value="DNA2/NAM7 HELICASE FAMILY MEMBER"/>
    <property type="match status" value="1"/>
</dbReference>
<dbReference type="InterPro" id="IPR047187">
    <property type="entry name" value="SF1_C_Upf1"/>
</dbReference>
<dbReference type="InterPro" id="IPR013498">
    <property type="entry name" value="Topo_IA_Znf"/>
</dbReference>
<keyword evidence="3" id="KW-0378">Hydrolase</keyword>
<dbReference type="GO" id="GO:0003916">
    <property type="term" value="F:DNA topoisomerase activity"/>
    <property type="evidence" value="ECO:0007669"/>
    <property type="project" value="InterPro"/>
</dbReference>
<dbReference type="InterPro" id="IPR003593">
    <property type="entry name" value="AAA+_ATPase"/>
</dbReference>
<dbReference type="AlphaFoldDB" id="D9TRY4"/>
<dbReference type="RefSeq" id="WP_013298627.1">
    <property type="nucleotide sequence ID" value="NC_014410.1"/>
</dbReference>
<dbReference type="Proteomes" id="UP000001626">
    <property type="component" value="Chromosome"/>
</dbReference>
<evidence type="ECO:0000256" key="6">
    <source>
        <dbReference type="SAM" id="Coils"/>
    </source>
</evidence>
<dbReference type="PANTHER" id="PTHR43788:SF8">
    <property type="entry name" value="DNA-BINDING PROTEIN SMUBP-2"/>
    <property type="match status" value="1"/>
</dbReference>
<organism evidence="8 9">
    <name type="scientific">Thermoanaerobacterium thermosaccharolyticum (strain ATCC 7956 / DSM 571 / NCIMB 9385 / NCA 3814 / NCTC 13789 / WDCM 00135 / 2032)</name>
    <name type="common">Clostridium thermosaccharolyticum</name>
    <dbReference type="NCBI Taxonomy" id="580327"/>
    <lineage>
        <taxon>Bacteria</taxon>
        <taxon>Bacillati</taxon>
        <taxon>Bacillota</taxon>
        <taxon>Clostridia</taxon>
        <taxon>Thermoanaerobacterales</taxon>
        <taxon>Thermoanaerobacteraceae</taxon>
        <taxon>Thermoanaerobacterium</taxon>
    </lineage>
</organism>
<evidence type="ECO:0000256" key="4">
    <source>
        <dbReference type="ARBA" id="ARBA00022806"/>
    </source>
</evidence>
<dbReference type="SUPFAM" id="SSF52540">
    <property type="entry name" value="P-loop containing nucleoside triphosphate hydrolases"/>
    <property type="match status" value="1"/>
</dbReference>
<dbReference type="GO" id="GO:0006265">
    <property type="term" value="P:DNA topological change"/>
    <property type="evidence" value="ECO:0007669"/>
    <property type="project" value="InterPro"/>
</dbReference>
<dbReference type="Pfam" id="PF01396">
    <property type="entry name" value="Zn_ribbon_Top1"/>
    <property type="match status" value="1"/>
</dbReference>
<dbReference type="InterPro" id="IPR041679">
    <property type="entry name" value="DNA2/NAM7-like_C"/>
</dbReference>
<dbReference type="OrthoDB" id="9757917at2"/>
<keyword evidence="8" id="KW-0413">Isomerase</keyword>
<dbReference type="eggNOG" id="COG1112">
    <property type="taxonomic scope" value="Bacteria"/>
</dbReference>
<evidence type="ECO:0000256" key="3">
    <source>
        <dbReference type="ARBA" id="ARBA00022801"/>
    </source>
</evidence>
<dbReference type="GO" id="GO:0043139">
    <property type="term" value="F:5'-3' DNA helicase activity"/>
    <property type="evidence" value="ECO:0007669"/>
    <property type="project" value="TreeGrafter"/>
</dbReference>
<keyword evidence="6" id="KW-0175">Coiled coil</keyword>
<name>D9TRY4_THETC</name>
<dbReference type="SMART" id="SM00382">
    <property type="entry name" value="AAA"/>
    <property type="match status" value="1"/>
</dbReference>
<comment type="similarity">
    <text evidence="1">Belongs to the DNA2/NAM7 helicase family.</text>
</comment>
<dbReference type="Pfam" id="PF13087">
    <property type="entry name" value="AAA_12"/>
    <property type="match status" value="1"/>
</dbReference>